<keyword evidence="3" id="KW-1185">Reference proteome</keyword>
<evidence type="ECO:0000313" key="2">
    <source>
        <dbReference type="EMBL" id="OSY34403.1"/>
    </source>
</evidence>
<dbReference type="STRING" id="2074.BG845_06893"/>
<dbReference type="Gene3D" id="3.30.300.290">
    <property type="match status" value="1"/>
</dbReference>
<gene>
    <name evidence="2" type="primary">yutF_2</name>
    <name evidence="2" type="ORF">BG845_06893</name>
</gene>
<dbReference type="InterPro" id="IPR006357">
    <property type="entry name" value="HAD-SF_hydro_IIA"/>
</dbReference>
<sequence>MPDGLSDIAERYRAVLFDLDGTLVRAREPLPGAPEVVAELRRRGTAIRYLTNNACRGPASVAALLSAGGFPASADDVSTSAQAAADLLARRLRTGARVLVVGTDDLRAEVEAVDLVAVGTADDDPVAVVQGFSPQLDWSLLAEACLAIRAGAWWVATNRDVTLPGPRGLVPGNGSMVAALRAATDREPVFAGKPEPALFHHAARAGEGEPVLVVGDRLDTDIAGAARAGLDAIAVLSGVTRPIDVLSAVGPHRPWLVAADVTGLLHPIDGLAVGPRAAWRVESSAAGVIVLHSAGRGSETAEPPPCAVDALRSLCSAWWTSGGEGRPQSVDAGDQAAAVVLSKLGLEATVE</sequence>
<dbReference type="Pfam" id="PF13242">
    <property type="entry name" value="Hydrolase_like"/>
    <property type="match status" value="1"/>
</dbReference>
<dbReference type="OrthoDB" id="3400930at2"/>
<dbReference type="Pfam" id="PF18407">
    <property type="entry name" value="GNAT_like"/>
    <property type="match status" value="1"/>
</dbReference>
<dbReference type="PANTHER" id="PTHR19288">
    <property type="entry name" value="4-NITROPHENYLPHOSPHATASE-RELATED"/>
    <property type="match status" value="1"/>
</dbReference>
<dbReference type="SUPFAM" id="SSF56784">
    <property type="entry name" value="HAD-like"/>
    <property type="match status" value="1"/>
</dbReference>
<dbReference type="EMBL" id="MIGB01000100">
    <property type="protein sequence ID" value="OSY34403.1"/>
    <property type="molecule type" value="Genomic_DNA"/>
</dbReference>
<feature type="domain" description="GCN5-related N-acetyltransferase-like" evidence="1">
    <location>
        <begin position="277"/>
        <end position="346"/>
    </location>
</feature>
<dbReference type="InterPro" id="IPR006439">
    <property type="entry name" value="HAD-SF_hydro_IA"/>
</dbReference>
<organism evidence="2 3">
    <name type="scientific">Pseudonocardia autotrophica</name>
    <name type="common">Amycolata autotrophica</name>
    <name type="synonym">Nocardia autotrophica</name>
    <dbReference type="NCBI Taxonomy" id="2074"/>
    <lineage>
        <taxon>Bacteria</taxon>
        <taxon>Bacillati</taxon>
        <taxon>Actinomycetota</taxon>
        <taxon>Actinomycetes</taxon>
        <taxon>Pseudonocardiales</taxon>
        <taxon>Pseudonocardiaceae</taxon>
        <taxon>Pseudonocardia</taxon>
    </lineage>
</organism>
<dbReference type="GO" id="GO:0005737">
    <property type="term" value="C:cytoplasm"/>
    <property type="evidence" value="ECO:0007669"/>
    <property type="project" value="TreeGrafter"/>
</dbReference>
<dbReference type="GO" id="GO:0016791">
    <property type="term" value="F:phosphatase activity"/>
    <property type="evidence" value="ECO:0007669"/>
    <property type="project" value="TreeGrafter"/>
</dbReference>
<evidence type="ECO:0000259" key="1">
    <source>
        <dbReference type="Pfam" id="PF18407"/>
    </source>
</evidence>
<keyword evidence="2" id="KW-0378">Hydrolase</keyword>
<dbReference type="AlphaFoldDB" id="A0A1Y2MGJ3"/>
<evidence type="ECO:0000313" key="3">
    <source>
        <dbReference type="Proteomes" id="UP000194360"/>
    </source>
</evidence>
<proteinExistence type="predicted"/>
<dbReference type="Pfam" id="PF13344">
    <property type="entry name" value="Hydrolase_6"/>
    <property type="match status" value="1"/>
</dbReference>
<accession>A0A1Y2MGJ3</accession>
<protein>
    <submittedName>
        <fullName evidence="2">Putative hydrolase YutF</fullName>
        <ecNumber evidence="2">3.-.-.-</ecNumber>
    </submittedName>
</protein>
<comment type="caution">
    <text evidence="2">The sequence shown here is derived from an EMBL/GenBank/DDBJ whole genome shotgun (WGS) entry which is preliminary data.</text>
</comment>
<name>A0A1Y2MGJ3_PSEAH</name>
<reference evidence="2 3" key="1">
    <citation type="submission" date="2016-09" db="EMBL/GenBank/DDBJ databases">
        <title>Pseudonocardia autotrophica DSM535, a candidate organism with high potential of specific P450 cytochromes.</title>
        <authorList>
            <person name="Grumaz C."/>
            <person name="Vainshtein Y."/>
            <person name="Kirstahler P."/>
            <person name="Sohn K."/>
        </authorList>
    </citation>
    <scope>NUCLEOTIDE SEQUENCE [LARGE SCALE GENOMIC DNA]</scope>
    <source>
        <strain evidence="2 3">DSM 535</strain>
    </source>
</reference>
<dbReference type="InterPro" id="IPR036412">
    <property type="entry name" value="HAD-like_sf"/>
</dbReference>
<dbReference type="InterPro" id="IPR023214">
    <property type="entry name" value="HAD_sf"/>
</dbReference>
<dbReference type="NCBIfam" id="TIGR01460">
    <property type="entry name" value="HAD-SF-IIA"/>
    <property type="match status" value="1"/>
</dbReference>
<dbReference type="PANTHER" id="PTHR19288:SF95">
    <property type="entry name" value="D-GLYCEROL 3-PHOSPHATE PHOSPHATASE"/>
    <property type="match status" value="1"/>
</dbReference>
<dbReference type="Proteomes" id="UP000194360">
    <property type="component" value="Unassembled WGS sequence"/>
</dbReference>
<dbReference type="EC" id="3.-.-.-" evidence="2"/>
<dbReference type="NCBIfam" id="TIGR01549">
    <property type="entry name" value="HAD-SF-IA-v1"/>
    <property type="match status" value="1"/>
</dbReference>
<dbReference type="Gene3D" id="3.40.50.1000">
    <property type="entry name" value="HAD superfamily/HAD-like"/>
    <property type="match status" value="2"/>
</dbReference>
<dbReference type="InterPro" id="IPR041065">
    <property type="entry name" value="GNAT-like"/>
</dbReference>